<gene>
    <name evidence="10" type="ORF">HFZ78_22740</name>
</gene>
<dbReference type="InterPro" id="IPR020610">
    <property type="entry name" value="Thiolase_AS"/>
</dbReference>
<dbReference type="InterPro" id="IPR020616">
    <property type="entry name" value="Thiolase_N"/>
</dbReference>
<keyword evidence="4 7" id="KW-0012">Acyltransferase</keyword>
<evidence type="ECO:0000256" key="3">
    <source>
        <dbReference type="ARBA" id="ARBA00022679"/>
    </source>
</evidence>
<dbReference type="FunFam" id="3.40.47.10:FF:000010">
    <property type="entry name" value="Acetyl-CoA acetyltransferase (Thiolase)"/>
    <property type="match status" value="1"/>
</dbReference>
<dbReference type="SUPFAM" id="SSF53901">
    <property type="entry name" value="Thiolase-like"/>
    <property type="match status" value="2"/>
</dbReference>
<dbReference type="Gene3D" id="3.40.47.10">
    <property type="match status" value="2"/>
</dbReference>
<dbReference type="AlphaFoldDB" id="A0A6H1P6W4"/>
<feature type="active site" description="Proton acceptor" evidence="6">
    <location>
        <position position="353"/>
    </location>
</feature>
<dbReference type="InterPro" id="IPR002155">
    <property type="entry name" value="Thiolase"/>
</dbReference>
<feature type="domain" description="Thiolase C-terminal" evidence="9">
    <location>
        <begin position="275"/>
        <end position="395"/>
    </location>
</feature>
<dbReference type="CDD" id="cd00751">
    <property type="entry name" value="thiolase"/>
    <property type="match status" value="1"/>
</dbReference>
<dbReference type="EC" id="2.3.1.9" evidence="2"/>
<organism evidence="10 11">
    <name type="scientific">Priestia megaterium</name>
    <name type="common">Bacillus megaterium</name>
    <dbReference type="NCBI Taxonomy" id="1404"/>
    <lineage>
        <taxon>Bacteria</taxon>
        <taxon>Bacillati</taxon>
        <taxon>Bacillota</taxon>
        <taxon>Bacilli</taxon>
        <taxon>Bacillales</taxon>
        <taxon>Bacillaceae</taxon>
        <taxon>Priestia</taxon>
    </lineage>
</organism>
<dbReference type="NCBIfam" id="TIGR01930">
    <property type="entry name" value="AcCoA-C-Actrans"/>
    <property type="match status" value="1"/>
</dbReference>
<dbReference type="PROSITE" id="PS00099">
    <property type="entry name" value="THIOLASE_3"/>
    <property type="match status" value="1"/>
</dbReference>
<dbReference type="PANTHER" id="PTHR18919:SF107">
    <property type="entry name" value="ACETYL-COA ACETYLTRANSFERASE, CYTOSOLIC"/>
    <property type="match status" value="1"/>
</dbReference>
<sequence>MNNKVYIVSAQRTAVGKIGGALKDLQPDDLLLPLFQNVKEKNLLPEQVIDEVIIGQAKQSQDQANIARVALLKADLPESIPGYTVNRQCGSGMQSIHNAFLAIRAGLGHAYIVGGVESMSNAPYYIRNGRYGFLSGNSEILDPNKESQPGSQPVEKYGKLVMGMTAENLAEDYSISREEQDLFAYESQQKALNAIENGDFQNEIVPVKVPQKKGESIIFSNDEHPRKTDLEKLAALKPVFKKDGTVTAGNSSGLNDGASMLLLVSGEMVDRYQLEPLVEVVGLGVSGVKPDRMGIGPVEATNKALSMANIQIEDLDLIELNEAFAAQSLAVIKELGLAMNKTNVNGGAIALGHPIGNSGARISVTLIHSMLKRKAKWGLATLCMAGGQGIATVFRAPVSPQN</sequence>
<evidence type="ECO:0000256" key="4">
    <source>
        <dbReference type="ARBA" id="ARBA00023315"/>
    </source>
</evidence>
<feature type="active site" description="Acyl-thioester intermediate" evidence="6">
    <location>
        <position position="89"/>
    </location>
</feature>
<evidence type="ECO:0000256" key="5">
    <source>
        <dbReference type="ARBA" id="ARBA00030755"/>
    </source>
</evidence>
<comment type="similarity">
    <text evidence="1 7">Belongs to the thiolase-like superfamily. Thiolase family.</text>
</comment>
<dbReference type="Pfam" id="PF00108">
    <property type="entry name" value="Thiolase_N"/>
    <property type="match status" value="1"/>
</dbReference>
<dbReference type="InterPro" id="IPR020613">
    <property type="entry name" value="Thiolase_CS"/>
</dbReference>
<dbReference type="PROSITE" id="PS00098">
    <property type="entry name" value="THIOLASE_1"/>
    <property type="match status" value="1"/>
</dbReference>
<dbReference type="InterPro" id="IPR020615">
    <property type="entry name" value="Thiolase_acyl_enz_int_AS"/>
</dbReference>
<dbReference type="PROSITE" id="PS00737">
    <property type="entry name" value="THIOLASE_2"/>
    <property type="match status" value="1"/>
</dbReference>
<evidence type="ECO:0000256" key="2">
    <source>
        <dbReference type="ARBA" id="ARBA00012705"/>
    </source>
</evidence>
<dbReference type="GO" id="GO:0003985">
    <property type="term" value="F:acetyl-CoA C-acetyltransferase activity"/>
    <property type="evidence" value="ECO:0007669"/>
    <property type="project" value="UniProtKB-EC"/>
</dbReference>
<reference evidence="10 11" key="2">
    <citation type="submission" date="2020-04" db="EMBL/GenBank/DDBJ databases">
        <authorList>
            <person name="Fomenkov A."/>
            <person name="Anton B.P."/>
            <person name="Roberts R.J."/>
        </authorList>
    </citation>
    <scope>NUCLEOTIDE SEQUENCE [LARGE SCALE GENOMIC DNA]</scope>
    <source>
        <strain evidence="10 11">S2</strain>
    </source>
</reference>
<reference evidence="10 11" key="1">
    <citation type="submission" date="2020-04" db="EMBL/GenBank/DDBJ databases">
        <title>Genome-Wide Identification of 5-Methylcytosine Sites in Bacterial Genomes By High-Throughput Sequencing of MspJI Restriction Fragments.</title>
        <authorList>
            <person name="Wu V."/>
        </authorList>
    </citation>
    <scope>NUCLEOTIDE SEQUENCE [LARGE SCALE GENOMIC DNA]</scope>
    <source>
        <strain evidence="10 11">S2</strain>
    </source>
</reference>
<feature type="active site" description="Proton acceptor" evidence="6">
    <location>
        <position position="383"/>
    </location>
</feature>
<dbReference type="InterPro" id="IPR020617">
    <property type="entry name" value="Thiolase_C"/>
</dbReference>
<evidence type="ECO:0000256" key="7">
    <source>
        <dbReference type="RuleBase" id="RU003557"/>
    </source>
</evidence>
<dbReference type="Proteomes" id="UP000501868">
    <property type="component" value="Chromosome"/>
</dbReference>
<evidence type="ECO:0000256" key="6">
    <source>
        <dbReference type="PIRSR" id="PIRSR000429-1"/>
    </source>
</evidence>
<dbReference type="EMBL" id="CP051128">
    <property type="protein sequence ID" value="QIZ09172.1"/>
    <property type="molecule type" value="Genomic_DNA"/>
</dbReference>
<evidence type="ECO:0000259" key="9">
    <source>
        <dbReference type="Pfam" id="PF02803"/>
    </source>
</evidence>
<protein>
    <recommendedName>
        <fullName evidence="2">acetyl-CoA C-acetyltransferase</fullName>
        <ecNumber evidence="2">2.3.1.9</ecNumber>
    </recommendedName>
    <alternativeName>
        <fullName evidence="5">Acetoacetyl-CoA thiolase</fullName>
    </alternativeName>
</protein>
<evidence type="ECO:0000313" key="11">
    <source>
        <dbReference type="Proteomes" id="UP000501868"/>
    </source>
</evidence>
<proteinExistence type="inferred from homology"/>
<evidence type="ECO:0000259" key="8">
    <source>
        <dbReference type="Pfam" id="PF00108"/>
    </source>
</evidence>
<feature type="domain" description="Thiolase N-terminal" evidence="8">
    <location>
        <begin position="5"/>
        <end position="265"/>
    </location>
</feature>
<name>A0A6H1P6W4_PRIMG</name>
<accession>A0A6H1P6W4</accession>
<keyword evidence="3 7" id="KW-0808">Transferase</keyword>
<dbReference type="PANTHER" id="PTHR18919">
    <property type="entry name" value="ACETYL-COA C-ACYLTRANSFERASE"/>
    <property type="match status" value="1"/>
</dbReference>
<dbReference type="Pfam" id="PF02803">
    <property type="entry name" value="Thiolase_C"/>
    <property type="match status" value="1"/>
</dbReference>
<evidence type="ECO:0000313" key="10">
    <source>
        <dbReference type="EMBL" id="QIZ09172.1"/>
    </source>
</evidence>
<evidence type="ECO:0000256" key="1">
    <source>
        <dbReference type="ARBA" id="ARBA00010982"/>
    </source>
</evidence>
<dbReference type="InterPro" id="IPR016039">
    <property type="entry name" value="Thiolase-like"/>
</dbReference>
<dbReference type="PIRSF" id="PIRSF000429">
    <property type="entry name" value="Ac-CoA_Ac_transf"/>
    <property type="match status" value="1"/>
</dbReference>